<sequence>MSETKRCYKCLTYLPVDKLKALKGNDGKRRWCCASCIARSRPSGFPGRLIV</sequence>
<protein>
    <submittedName>
        <fullName evidence="1">Uncharacterized protein</fullName>
    </submittedName>
</protein>
<accession>A0A6J5NV68</accession>
<gene>
    <name evidence="1" type="ORF">UFOVP728_21</name>
</gene>
<name>A0A6J5NV68_9CAUD</name>
<organism evidence="1">
    <name type="scientific">uncultured Caudovirales phage</name>
    <dbReference type="NCBI Taxonomy" id="2100421"/>
    <lineage>
        <taxon>Viruses</taxon>
        <taxon>Duplodnaviria</taxon>
        <taxon>Heunggongvirae</taxon>
        <taxon>Uroviricota</taxon>
        <taxon>Caudoviricetes</taxon>
        <taxon>Peduoviridae</taxon>
        <taxon>Maltschvirus</taxon>
        <taxon>Maltschvirus maltsch</taxon>
    </lineage>
</organism>
<evidence type="ECO:0000313" key="1">
    <source>
        <dbReference type="EMBL" id="CAB4160955.1"/>
    </source>
</evidence>
<proteinExistence type="predicted"/>
<reference evidence="1" key="1">
    <citation type="submission" date="2020-04" db="EMBL/GenBank/DDBJ databases">
        <authorList>
            <person name="Chiriac C."/>
            <person name="Salcher M."/>
            <person name="Ghai R."/>
            <person name="Kavagutti S V."/>
        </authorList>
    </citation>
    <scope>NUCLEOTIDE SEQUENCE</scope>
</reference>
<dbReference type="EMBL" id="LR796706">
    <property type="protein sequence ID" value="CAB4160955.1"/>
    <property type="molecule type" value="Genomic_DNA"/>
</dbReference>